<reference evidence="1" key="2">
    <citation type="journal article" date="2021" name="PeerJ">
        <title>Extensive microbial diversity within the chicken gut microbiome revealed by metagenomics and culture.</title>
        <authorList>
            <person name="Gilroy R."/>
            <person name="Ravi A."/>
            <person name="Getino M."/>
            <person name="Pursley I."/>
            <person name="Horton D.L."/>
            <person name="Alikhan N.F."/>
            <person name="Baker D."/>
            <person name="Gharbi K."/>
            <person name="Hall N."/>
            <person name="Watson M."/>
            <person name="Adriaenssens E.M."/>
            <person name="Foster-Nyarko E."/>
            <person name="Jarju S."/>
            <person name="Secka A."/>
            <person name="Antonio M."/>
            <person name="Oren A."/>
            <person name="Chaudhuri R.R."/>
            <person name="La Ragione R."/>
            <person name="Hildebrand F."/>
            <person name="Pallen M.J."/>
        </authorList>
    </citation>
    <scope>NUCLEOTIDE SEQUENCE</scope>
    <source>
        <strain evidence="1">ChiBcec15-4380</strain>
    </source>
</reference>
<protein>
    <submittedName>
        <fullName evidence="1">Uncharacterized protein</fullName>
    </submittedName>
</protein>
<reference evidence="1" key="1">
    <citation type="submission" date="2020-10" db="EMBL/GenBank/DDBJ databases">
        <authorList>
            <person name="Gilroy R."/>
        </authorList>
    </citation>
    <scope>NUCLEOTIDE SEQUENCE</scope>
    <source>
        <strain evidence="1">ChiBcec15-4380</strain>
    </source>
</reference>
<sequence>MQIELSKKEFRRLLDMVYIGNWILNSTRGNERFEDYDQVESKLFALCRDHGMGVLVEKWEGQDVPSRAFADGGIHEAIMDYEDTVFFEILAEELARRDMDYQPVSRENYDELVSRMDDYIAEFEAHGTDNLILTNSEE</sequence>
<evidence type="ECO:0000313" key="1">
    <source>
        <dbReference type="EMBL" id="HIR49898.1"/>
    </source>
</evidence>
<comment type="caution">
    <text evidence="1">The sequence shown here is derived from an EMBL/GenBank/DDBJ whole genome shotgun (WGS) entry which is preliminary data.</text>
</comment>
<evidence type="ECO:0000313" key="2">
    <source>
        <dbReference type="Proteomes" id="UP000824239"/>
    </source>
</evidence>
<dbReference type="AlphaFoldDB" id="A0A9D1ARU9"/>
<dbReference type="Proteomes" id="UP000824239">
    <property type="component" value="Unassembled WGS sequence"/>
</dbReference>
<accession>A0A9D1ARU9</accession>
<name>A0A9D1ARU9_9FIRM</name>
<organism evidence="1 2">
    <name type="scientific">Candidatus Avoscillospira avicola</name>
    <dbReference type="NCBI Taxonomy" id="2840706"/>
    <lineage>
        <taxon>Bacteria</taxon>
        <taxon>Bacillati</taxon>
        <taxon>Bacillota</taxon>
        <taxon>Clostridia</taxon>
        <taxon>Eubacteriales</taxon>
        <taxon>Oscillospiraceae</taxon>
        <taxon>Oscillospiraceae incertae sedis</taxon>
        <taxon>Candidatus Avoscillospira</taxon>
    </lineage>
</organism>
<gene>
    <name evidence="1" type="ORF">IAA53_01200</name>
</gene>
<dbReference type="EMBL" id="DVHE01000008">
    <property type="protein sequence ID" value="HIR49898.1"/>
    <property type="molecule type" value="Genomic_DNA"/>
</dbReference>
<proteinExistence type="predicted"/>